<dbReference type="EMBL" id="FP929056">
    <property type="protein sequence ID" value="CBL28921.1"/>
    <property type="molecule type" value="Genomic_DNA"/>
</dbReference>
<dbReference type="AlphaFoldDB" id="A0AB94IYS3"/>
<evidence type="ECO:0000313" key="3">
    <source>
        <dbReference type="Proteomes" id="UP000008957"/>
    </source>
</evidence>
<keyword evidence="3" id="KW-1185">Reference proteome</keyword>
<evidence type="ECO:0000259" key="1">
    <source>
        <dbReference type="Pfam" id="PF24963"/>
    </source>
</evidence>
<dbReference type="InterPro" id="IPR056670">
    <property type="entry name" value="DUF7768"/>
</dbReference>
<dbReference type="KEGG" id="sbr:SY1_22210"/>
<feature type="domain" description="DUF7768" evidence="1">
    <location>
        <begin position="3"/>
        <end position="104"/>
    </location>
</feature>
<dbReference type="Gene3D" id="3.40.50.10400">
    <property type="entry name" value="Hypothetical protein PA1492"/>
    <property type="match status" value="1"/>
</dbReference>
<gene>
    <name evidence="2" type="ORF">SY1_22210</name>
</gene>
<dbReference type="Proteomes" id="UP000008957">
    <property type="component" value="Chromosome"/>
</dbReference>
<reference evidence="2 3" key="2">
    <citation type="submission" date="2010-03" db="EMBL/GenBank/DDBJ databases">
        <authorList>
            <person name="Pajon A."/>
        </authorList>
    </citation>
    <scope>NUCLEOTIDE SEQUENCE [LARGE SCALE GENOMIC DNA]</scope>
    <source>
        <strain evidence="2 3">SGP1</strain>
    </source>
</reference>
<sequence>MRRVYIAHPLRGERLDIAEMERNVSRVTEICRHVAEEHPDVLILSPIHAFDFVSPLGPQDWVMRQCLALLDVADELWAFGDWERSEGCRMEVAHARAMEKPVVFKDRAEDVRPYGAGESEETS</sequence>
<proteinExistence type="predicted"/>
<dbReference type="RefSeq" id="WP_015557068.1">
    <property type="nucleotide sequence ID" value="NC_021038.1"/>
</dbReference>
<reference evidence="3" key="1">
    <citation type="submission" date="2010-03" db="EMBL/GenBank/DDBJ databases">
        <title>The genome sequence of Synergistetes sp. SGP1.</title>
        <authorList>
            <consortium name="metaHIT consortium -- http://www.metahit.eu/"/>
            <person name="Pajon A."/>
            <person name="Turner K."/>
            <person name="Parkhill J."/>
            <person name="Wade W."/>
            <person name="Vartoukian S."/>
        </authorList>
    </citation>
    <scope>NUCLEOTIDE SEQUENCE [LARGE SCALE GENOMIC DNA]</scope>
    <source>
        <strain evidence="3">SGP1</strain>
    </source>
</reference>
<name>A0AB94IYS3_9BACT</name>
<dbReference type="Pfam" id="PF24963">
    <property type="entry name" value="DUF7768"/>
    <property type="match status" value="1"/>
</dbReference>
<accession>A0AB94IYS3</accession>
<organism evidence="2 3">
    <name type="scientific">Fretibacterium fastidiosum</name>
    <dbReference type="NCBI Taxonomy" id="651822"/>
    <lineage>
        <taxon>Bacteria</taxon>
        <taxon>Thermotogati</taxon>
        <taxon>Synergistota</taxon>
        <taxon>Synergistia</taxon>
        <taxon>Synergistales</taxon>
        <taxon>Aminobacteriaceae</taxon>
        <taxon>Fretibacterium</taxon>
    </lineage>
</organism>
<protein>
    <recommendedName>
        <fullName evidence="1">DUF7768 domain-containing protein</fullName>
    </recommendedName>
</protein>
<evidence type="ECO:0000313" key="2">
    <source>
        <dbReference type="EMBL" id="CBL28921.1"/>
    </source>
</evidence>
<dbReference type="SUPFAM" id="SSF52309">
    <property type="entry name" value="N-(deoxy)ribosyltransferase-like"/>
    <property type="match status" value="1"/>
</dbReference>